<evidence type="ECO:0000313" key="4">
    <source>
        <dbReference type="Proteomes" id="UP000585507"/>
    </source>
</evidence>
<dbReference type="GO" id="GO:0051213">
    <property type="term" value="F:dioxygenase activity"/>
    <property type="evidence" value="ECO:0007669"/>
    <property type="project" value="UniProtKB-KW"/>
</dbReference>
<gene>
    <name evidence="3" type="ORF">GGD55_006171</name>
</gene>
<reference evidence="3 4" key="1">
    <citation type="submission" date="2020-08" db="EMBL/GenBank/DDBJ databases">
        <title>Genomic Encyclopedia of Type Strains, Phase IV (KMG-V): Genome sequencing to study the core and pangenomes of soil and plant-associated prokaryotes.</title>
        <authorList>
            <person name="Whitman W."/>
        </authorList>
    </citation>
    <scope>NUCLEOTIDE SEQUENCE [LARGE SCALE GENOMIC DNA]</scope>
    <source>
        <strain evidence="3 4">SEMIA 4084</strain>
    </source>
</reference>
<dbReference type="Proteomes" id="UP000585507">
    <property type="component" value="Unassembled WGS sequence"/>
</dbReference>
<evidence type="ECO:0000259" key="2">
    <source>
        <dbReference type="Pfam" id="PF07883"/>
    </source>
</evidence>
<dbReference type="EMBL" id="JACHBK010000020">
    <property type="protein sequence ID" value="MBB5539421.1"/>
    <property type="molecule type" value="Genomic_DNA"/>
</dbReference>
<keyword evidence="3" id="KW-0560">Oxidoreductase</keyword>
<accession>A0A7W8XC48</accession>
<dbReference type="InterPro" id="IPR011051">
    <property type="entry name" value="RmlC_Cupin_sf"/>
</dbReference>
<feature type="chain" id="PRO_5031204970" evidence="1">
    <location>
        <begin position="24"/>
        <end position="134"/>
    </location>
</feature>
<comment type="caution">
    <text evidence="3">The sequence shown here is derived from an EMBL/GenBank/DDBJ whole genome shotgun (WGS) entry which is preliminary data.</text>
</comment>
<feature type="domain" description="Cupin type-2" evidence="2">
    <location>
        <begin position="51"/>
        <end position="120"/>
    </location>
</feature>
<dbReference type="CDD" id="cd02234">
    <property type="entry name" value="cupin_BLR7677-like"/>
    <property type="match status" value="1"/>
</dbReference>
<feature type="signal peptide" evidence="1">
    <location>
        <begin position="1"/>
        <end position="23"/>
    </location>
</feature>
<sequence>MKTILRIMLVSTAAGVGALPVAAAEDSAKVTPLMSKDLQDYPGKEGLMLSVEYEPGGSSPIHRHNAHAFVYVLEGSIVMQVKGGEEVTVAPGETYYENPSDIHLVSRNASKTSPARFIVVLLKKKDVPAVMPVE</sequence>
<dbReference type="RefSeq" id="WP_018327246.1">
    <property type="nucleotide sequence ID" value="NZ_JACHBK010000020.1"/>
</dbReference>
<dbReference type="Pfam" id="PF07883">
    <property type="entry name" value="Cupin_2"/>
    <property type="match status" value="1"/>
</dbReference>
<dbReference type="Gene3D" id="2.60.120.10">
    <property type="entry name" value="Jelly Rolls"/>
    <property type="match status" value="1"/>
</dbReference>
<evidence type="ECO:0000313" key="3">
    <source>
        <dbReference type="EMBL" id="MBB5539421.1"/>
    </source>
</evidence>
<dbReference type="PANTHER" id="PTHR38599">
    <property type="entry name" value="CUPIN DOMAIN PROTEIN (AFU_ORTHOLOGUE AFUA_3G13620)"/>
    <property type="match status" value="1"/>
</dbReference>
<organism evidence="3 4">
    <name type="scientific">Rhizobium giardinii</name>
    <dbReference type="NCBI Taxonomy" id="56731"/>
    <lineage>
        <taxon>Bacteria</taxon>
        <taxon>Pseudomonadati</taxon>
        <taxon>Pseudomonadota</taxon>
        <taxon>Alphaproteobacteria</taxon>
        <taxon>Hyphomicrobiales</taxon>
        <taxon>Rhizobiaceae</taxon>
        <taxon>Rhizobium/Agrobacterium group</taxon>
        <taxon>Rhizobium</taxon>
    </lineage>
</organism>
<dbReference type="PANTHER" id="PTHR38599:SF1">
    <property type="entry name" value="CUPIN DOMAIN PROTEIN (AFU_ORTHOLOGUE AFUA_3G13620)"/>
    <property type="match status" value="1"/>
</dbReference>
<name>A0A7W8XC48_9HYPH</name>
<keyword evidence="3" id="KW-0223">Dioxygenase</keyword>
<protein>
    <submittedName>
        <fullName evidence="3">Quercetin dioxygenase-like cupin family protein</fullName>
    </submittedName>
</protein>
<dbReference type="SUPFAM" id="SSF51182">
    <property type="entry name" value="RmlC-like cupins"/>
    <property type="match status" value="1"/>
</dbReference>
<keyword evidence="1" id="KW-0732">Signal</keyword>
<dbReference type="InterPro" id="IPR013096">
    <property type="entry name" value="Cupin_2"/>
</dbReference>
<evidence type="ECO:0000256" key="1">
    <source>
        <dbReference type="SAM" id="SignalP"/>
    </source>
</evidence>
<proteinExistence type="predicted"/>
<dbReference type="AlphaFoldDB" id="A0A7W8XC48"/>
<keyword evidence="4" id="KW-1185">Reference proteome</keyword>
<dbReference type="InterPro" id="IPR014710">
    <property type="entry name" value="RmlC-like_jellyroll"/>
</dbReference>